<gene>
    <name evidence="1" type="ORF">A2427_02355</name>
</gene>
<comment type="caution">
    <text evidence="1">The sequence shown here is derived from an EMBL/GenBank/DDBJ whole genome shotgun (WGS) entry which is preliminary data.</text>
</comment>
<reference evidence="1 2" key="1">
    <citation type="journal article" date="2016" name="Nat. Commun.">
        <title>Thousands of microbial genomes shed light on interconnected biogeochemical processes in an aquifer system.</title>
        <authorList>
            <person name="Anantharaman K."/>
            <person name="Brown C.T."/>
            <person name="Hug L.A."/>
            <person name="Sharon I."/>
            <person name="Castelle C.J."/>
            <person name="Probst A.J."/>
            <person name="Thomas B.C."/>
            <person name="Singh A."/>
            <person name="Wilkins M.J."/>
            <person name="Karaoz U."/>
            <person name="Brodie E.L."/>
            <person name="Williams K.H."/>
            <person name="Hubbard S.S."/>
            <person name="Banfield J.F."/>
        </authorList>
    </citation>
    <scope>NUCLEOTIDE SEQUENCE [LARGE SCALE GENOMIC DNA]</scope>
</reference>
<name>A0A1G2ES13_9BACT</name>
<dbReference type="Proteomes" id="UP000176326">
    <property type="component" value="Unassembled WGS sequence"/>
</dbReference>
<proteinExistence type="predicted"/>
<accession>A0A1G2ES13</accession>
<evidence type="ECO:0000313" key="1">
    <source>
        <dbReference type="EMBL" id="OGZ28563.1"/>
    </source>
</evidence>
<evidence type="ECO:0000313" key="2">
    <source>
        <dbReference type="Proteomes" id="UP000176326"/>
    </source>
</evidence>
<protein>
    <recommendedName>
        <fullName evidence="3">HNH endonuclease</fullName>
    </recommendedName>
</protein>
<dbReference type="AlphaFoldDB" id="A0A1G2ES13"/>
<dbReference type="EMBL" id="MHMN01000016">
    <property type="protein sequence ID" value="OGZ28563.1"/>
    <property type="molecule type" value="Genomic_DNA"/>
</dbReference>
<organism evidence="1 2">
    <name type="scientific">Candidatus Nealsonbacteria bacterium RIFOXYC1_FULL_40_7</name>
    <dbReference type="NCBI Taxonomy" id="1801678"/>
    <lineage>
        <taxon>Bacteria</taxon>
        <taxon>Candidatus Nealsoniibacteriota</taxon>
    </lineage>
</organism>
<sequence length="257" mass="30632">MLNWFAKKLGVRFPTAEEKEKWRKIEKYTYYEYMKSDEWEERKTRYYSTHDKSCVACGSFNLVDLHHMTYANLKAEKDEDLTSLCETCHTQYHAIYEYPSEIDTKKFVAAKQAYWGGKEIFLRNQDLIKERINKVMTEWSPKLLYVLKILNSPEYTMLPYKERQRFTQEASEPFRIIEAIPDGAVREIAKTENDDYPNLYHTSEYVEGKIYHMEQLGEIISSLEYRWVAEEIKAIIFTNRPSSEFEKLKGVLKENSV</sequence>
<evidence type="ECO:0008006" key="3">
    <source>
        <dbReference type="Google" id="ProtNLM"/>
    </source>
</evidence>